<keyword evidence="5" id="KW-0479">Metal-binding</keyword>
<evidence type="ECO:0000256" key="9">
    <source>
        <dbReference type="ARBA" id="ARBA00023049"/>
    </source>
</evidence>
<feature type="transmembrane region" description="Helical" evidence="12">
    <location>
        <begin position="33"/>
        <end position="53"/>
    </location>
</feature>
<dbReference type="GO" id="GO:0046872">
    <property type="term" value="F:metal ion binding"/>
    <property type="evidence" value="ECO:0007669"/>
    <property type="project" value="UniProtKB-KW"/>
</dbReference>
<keyword evidence="3 11" id="KW-0645">Protease</keyword>
<evidence type="ECO:0000256" key="7">
    <source>
        <dbReference type="ARBA" id="ARBA00022833"/>
    </source>
</evidence>
<feature type="transmembrane region" description="Helical" evidence="12">
    <location>
        <begin position="158"/>
        <end position="177"/>
    </location>
</feature>
<evidence type="ECO:0000256" key="10">
    <source>
        <dbReference type="ARBA" id="ARBA00023136"/>
    </source>
</evidence>
<dbReference type="Gene3D" id="3.30.2010.10">
    <property type="entry name" value="Metalloproteases ('zincins'), catalytic domain"/>
    <property type="match status" value="1"/>
</dbReference>
<evidence type="ECO:0000256" key="2">
    <source>
        <dbReference type="ARBA" id="ARBA00022475"/>
    </source>
</evidence>
<sequence>MLRIGLFLLTNMAVMLVFGIILSITGIDRQSMMGLVIMAGLFGFTGSIISLLMSKTIALKSVGGKVIQQPKDQTEAWLLETVQKQASLAGIGMPSVAIYQAADMNAFATGANRNDALVAVSTGLLTQMQKNEVEAVLAHEVSHIANGDMITMTLLQGVVNTFVIFISRFIAQAVASLGSNNDNGRTPSMGTYFIVVMVLEVVFVLV</sequence>
<evidence type="ECO:0000256" key="6">
    <source>
        <dbReference type="ARBA" id="ARBA00022801"/>
    </source>
</evidence>
<feature type="domain" description="Peptidase M48" evidence="13">
    <location>
        <begin position="73"/>
        <end position="196"/>
    </location>
</feature>
<keyword evidence="15" id="KW-1185">Reference proteome</keyword>
<dbReference type="Proteomes" id="UP000242642">
    <property type="component" value="Unassembled WGS sequence"/>
</dbReference>
<evidence type="ECO:0000256" key="12">
    <source>
        <dbReference type="SAM" id="Phobius"/>
    </source>
</evidence>
<keyword evidence="9 11" id="KW-0482">Metalloprotease</keyword>
<keyword evidence="7 11" id="KW-0862">Zinc</keyword>
<evidence type="ECO:0000256" key="5">
    <source>
        <dbReference type="ARBA" id="ARBA00022723"/>
    </source>
</evidence>
<comment type="subcellular location">
    <subcellularLocation>
        <location evidence="1">Cell membrane</location>
        <topology evidence="1">Multi-pass membrane protein</topology>
    </subcellularLocation>
</comment>
<feature type="transmembrane region" description="Helical" evidence="12">
    <location>
        <begin position="7"/>
        <end position="27"/>
    </location>
</feature>
<accession>A0A1I0D2C3</accession>
<keyword evidence="4 12" id="KW-0812">Transmembrane</keyword>
<evidence type="ECO:0000313" key="14">
    <source>
        <dbReference type="EMBL" id="SET26225.1"/>
    </source>
</evidence>
<dbReference type="AlphaFoldDB" id="A0A1I0D2C3"/>
<evidence type="ECO:0000259" key="13">
    <source>
        <dbReference type="Pfam" id="PF01435"/>
    </source>
</evidence>
<feature type="transmembrane region" description="Helical" evidence="12">
    <location>
        <begin position="189"/>
        <end position="205"/>
    </location>
</feature>
<dbReference type="EMBL" id="FOHV01000013">
    <property type="protein sequence ID" value="SET26225.1"/>
    <property type="molecule type" value="Genomic_DNA"/>
</dbReference>
<gene>
    <name evidence="14" type="ORF">SAMN02583745_01835</name>
</gene>
<keyword evidence="2" id="KW-1003">Cell membrane</keyword>
<dbReference type="CDD" id="cd07335">
    <property type="entry name" value="M48B_HtpX_like"/>
    <property type="match status" value="1"/>
</dbReference>
<evidence type="ECO:0000256" key="8">
    <source>
        <dbReference type="ARBA" id="ARBA00022989"/>
    </source>
</evidence>
<comment type="similarity">
    <text evidence="11">Belongs to the peptidase M48 family.</text>
</comment>
<dbReference type="GO" id="GO:0005886">
    <property type="term" value="C:plasma membrane"/>
    <property type="evidence" value="ECO:0007669"/>
    <property type="project" value="UniProtKB-SubCell"/>
</dbReference>
<proteinExistence type="inferred from homology"/>
<keyword evidence="6 11" id="KW-0378">Hydrolase</keyword>
<evidence type="ECO:0000256" key="11">
    <source>
        <dbReference type="RuleBase" id="RU003983"/>
    </source>
</evidence>
<dbReference type="STRING" id="1123402.SAMN02583745_01835"/>
<keyword evidence="8 12" id="KW-1133">Transmembrane helix</keyword>
<dbReference type="PANTHER" id="PTHR43221">
    <property type="entry name" value="PROTEASE HTPX"/>
    <property type="match status" value="1"/>
</dbReference>
<dbReference type="GO" id="GO:0004222">
    <property type="term" value="F:metalloendopeptidase activity"/>
    <property type="evidence" value="ECO:0007669"/>
    <property type="project" value="InterPro"/>
</dbReference>
<evidence type="ECO:0000256" key="1">
    <source>
        <dbReference type="ARBA" id="ARBA00004651"/>
    </source>
</evidence>
<evidence type="ECO:0000256" key="3">
    <source>
        <dbReference type="ARBA" id="ARBA00022670"/>
    </source>
</evidence>
<dbReference type="InterPro" id="IPR050083">
    <property type="entry name" value="HtpX_protease"/>
</dbReference>
<dbReference type="InterPro" id="IPR001915">
    <property type="entry name" value="Peptidase_M48"/>
</dbReference>
<evidence type="ECO:0000313" key="15">
    <source>
        <dbReference type="Proteomes" id="UP000242642"/>
    </source>
</evidence>
<reference evidence="15" key="1">
    <citation type="submission" date="2016-10" db="EMBL/GenBank/DDBJ databases">
        <authorList>
            <person name="Varghese N."/>
            <person name="Submissions S."/>
        </authorList>
    </citation>
    <scope>NUCLEOTIDE SEQUENCE [LARGE SCALE GENOMIC DNA]</scope>
    <source>
        <strain evidence="15">DSM 18579</strain>
    </source>
</reference>
<organism evidence="14 15">
    <name type="scientific">Thorsellia anophelis DSM 18579</name>
    <dbReference type="NCBI Taxonomy" id="1123402"/>
    <lineage>
        <taxon>Bacteria</taxon>
        <taxon>Pseudomonadati</taxon>
        <taxon>Pseudomonadota</taxon>
        <taxon>Gammaproteobacteria</taxon>
        <taxon>Enterobacterales</taxon>
        <taxon>Thorselliaceae</taxon>
        <taxon>Thorsellia</taxon>
    </lineage>
</organism>
<comment type="cofactor">
    <cofactor evidence="11">
        <name>Zn(2+)</name>
        <dbReference type="ChEBI" id="CHEBI:29105"/>
    </cofactor>
    <text evidence="11">Binds 1 zinc ion per subunit.</text>
</comment>
<dbReference type="NCBIfam" id="NF003965">
    <property type="entry name" value="PRK05457.1"/>
    <property type="match status" value="1"/>
</dbReference>
<protein>
    <submittedName>
        <fullName evidence="14">Heat shock protein HtpX</fullName>
    </submittedName>
</protein>
<dbReference type="OrthoDB" id="15218at2"/>
<dbReference type="Pfam" id="PF01435">
    <property type="entry name" value="Peptidase_M48"/>
    <property type="match status" value="1"/>
</dbReference>
<name>A0A1I0D2C3_9GAMM</name>
<dbReference type="GO" id="GO:0006508">
    <property type="term" value="P:proteolysis"/>
    <property type="evidence" value="ECO:0007669"/>
    <property type="project" value="UniProtKB-KW"/>
</dbReference>
<keyword evidence="14" id="KW-0346">Stress response</keyword>
<keyword evidence="10 12" id="KW-0472">Membrane</keyword>
<evidence type="ECO:0000256" key="4">
    <source>
        <dbReference type="ARBA" id="ARBA00022692"/>
    </source>
</evidence>
<dbReference type="PANTHER" id="PTHR43221:SF1">
    <property type="entry name" value="PROTEASE HTPX"/>
    <property type="match status" value="1"/>
</dbReference>